<dbReference type="PROSITE" id="PS50287">
    <property type="entry name" value="SRCR_2"/>
    <property type="match status" value="5"/>
</dbReference>
<feature type="disulfide bond" evidence="7">
    <location>
        <begin position="525"/>
        <end position="535"/>
    </location>
</feature>
<keyword evidence="4" id="KW-0677">Repeat</keyword>
<evidence type="ECO:0000313" key="10">
    <source>
        <dbReference type="Ensembl" id="ENSSLUP00000051965.1"/>
    </source>
</evidence>
<keyword evidence="6" id="KW-0325">Glycoprotein</keyword>
<feature type="disulfide bond" evidence="7">
    <location>
        <begin position="289"/>
        <end position="350"/>
    </location>
</feature>
<dbReference type="InterPro" id="IPR036772">
    <property type="entry name" value="SRCR-like_dom_sf"/>
</dbReference>
<feature type="signal peptide" evidence="8">
    <location>
        <begin position="1"/>
        <end position="22"/>
    </location>
</feature>
<evidence type="ECO:0000256" key="6">
    <source>
        <dbReference type="ARBA" id="ARBA00023180"/>
    </source>
</evidence>
<feature type="disulfide bond" evidence="7">
    <location>
        <begin position="101"/>
        <end position="111"/>
    </location>
</feature>
<feature type="disulfide bond" evidence="7">
    <location>
        <begin position="395"/>
        <end position="456"/>
    </location>
</feature>
<feature type="chain" id="PRO_5034298951" description="SRCR domain-containing protein" evidence="8">
    <location>
        <begin position="23"/>
        <end position="568"/>
    </location>
</feature>
<reference evidence="10" key="2">
    <citation type="submission" date="2025-09" db="UniProtKB">
        <authorList>
            <consortium name="Ensembl"/>
        </authorList>
    </citation>
    <scope>IDENTIFICATION</scope>
</reference>
<dbReference type="Proteomes" id="UP000694568">
    <property type="component" value="Unplaced"/>
</dbReference>
<organism evidence="10 11">
    <name type="scientific">Sander lucioperca</name>
    <name type="common">Pike-perch</name>
    <name type="synonym">Perca lucioperca</name>
    <dbReference type="NCBI Taxonomy" id="283035"/>
    <lineage>
        <taxon>Eukaryota</taxon>
        <taxon>Metazoa</taxon>
        <taxon>Chordata</taxon>
        <taxon>Craniata</taxon>
        <taxon>Vertebrata</taxon>
        <taxon>Euteleostomi</taxon>
        <taxon>Actinopterygii</taxon>
        <taxon>Neopterygii</taxon>
        <taxon>Teleostei</taxon>
        <taxon>Neoteleostei</taxon>
        <taxon>Acanthomorphata</taxon>
        <taxon>Eupercaria</taxon>
        <taxon>Perciformes</taxon>
        <taxon>Percoidei</taxon>
        <taxon>Percidae</taxon>
        <taxon>Luciopercinae</taxon>
        <taxon>Sander</taxon>
    </lineage>
</organism>
<dbReference type="PROSITE" id="PS00420">
    <property type="entry name" value="SRCR_1"/>
    <property type="match status" value="4"/>
</dbReference>
<feature type="disulfide bond" evidence="7">
    <location>
        <begin position="276"/>
        <end position="340"/>
    </location>
</feature>
<accession>A0A8D0A8C6</accession>
<dbReference type="Ensembl" id="ENSSLUT00000053496.1">
    <property type="protein sequence ID" value="ENSSLUP00000051965.1"/>
    <property type="gene ID" value="ENSSLUG00000022479.1"/>
</dbReference>
<feature type="domain" description="SRCR" evidence="9">
    <location>
        <begin position="353"/>
        <end position="457"/>
    </location>
</feature>
<feature type="disulfide bond" evidence="7">
    <location>
        <begin position="157"/>
        <end position="221"/>
    </location>
</feature>
<feature type="disulfide bond" evidence="7">
    <location>
        <begin position="426"/>
        <end position="436"/>
    </location>
</feature>
<protein>
    <recommendedName>
        <fullName evidence="9">SRCR domain-containing protein</fullName>
    </recommendedName>
</protein>
<feature type="disulfide bond" evidence="7">
    <location>
        <begin position="382"/>
        <end position="446"/>
    </location>
</feature>
<evidence type="ECO:0000256" key="5">
    <source>
        <dbReference type="ARBA" id="ARBA00023157"/>
    </source>
</evidence>
<evidence type="ECO:0000256" key="4">
    <source>
        <dbReference type="ARBA" id="ARBA00022737"/>
    </source>
</evidence>
<feature type="domain" description="SRCR" evidence="9">
    <location>
        <begin position="134"/>
        <end position="232"/>
    </location>
</feature>
<feature type="domain" description="SRCR" evidence="9">
    <location>
        <begin position="30"/>
        <end position="132"/>
    </location>
</feature>
<dbReference type="Pfam" id="PF00530">
    <property type="entry name" value="SRCR"/>
    <property type="match status" value="5"/>
</dbReference>
<feature type="domain" description="SRCR" evidence="9">
    <location>
        <begin position="252"/>
        <end position="351"/>
    </location>
</feature>
<evidence type="ECO:0000256" key="8">
    <source>
        <dbReference type="SAM" id="SignalP"/>
    </source>
</evidence>
<dbReference type="GeneTree" id="ENSGT00940000162108"/>
<evidence type="ECO:0000256" key="7">
    <source>
        <dbReference type="PROSITE-ProRule" id="PRU00196"/>
    </source>
</evidence>
<comment type="caution">
    <text evidence="7">Lacks conserved residue(s) required for the propagation of feature annotation.</text>
</comment>
<feature type="disulfide bond" evidence="7">
    <location>
        <begin position="170"/>
        <end position="231"/>
    </location>
</feature>
<evidence type="ECO:0000256" key="3">
    <source>
        <dbReference type="ARBA" id="ARBA00022729"/>
    </source>
</evidence>
<comment type="subcellular location">
    <subcellularLocation>
        <location evidence="1">Secreted</location>
    </subcellularLocation>
</comment>
<name>A0A8D0A8C6_SANLU</name>
<keyword evidence="11" id="KW-1185">Reference proteome</keyword>
<evidence type="ECO:0000256" key="2">
    <source>
        <dbReference type="ARBA" id="ARBA00022525"/>
    </source>
</evidence>
<evidence type="ECO:0000259" key="9">
    <source>
        <dbReference type="PROSITE" id="PS50287"/>
    </source>
</evidence>
<keyword evidence="5 7" id="KW-1015">Disulfide bond</keyword>
<sequence>HQFFLFLSIVYFLLSSTSPAAGQSSLWCNIRLTGSGSTLCSGRVEIYYNNIWGTVCDDDWDSDDAKVVCRELGCDMAMSAPQSSAYFGEGTGQIWLDDVACSGNERSLTLCKHKGFGKHNCGHSEDAGVVCSGVRLAGSTPCSGRVEIYYNTWGTVCDDDWDLNDAEVVCRQLGCGTALSAPHSASFGEGTGEIWLDNVACSGSEGSVTLCQHRGFGTHNCNHGEDAGVVCSDQHPPPPHQWFVFCVLCLGVRLAGSTLCSGRVEIYYNNIWGTVCDDDWDLNDAEVVCRQLGCGTALSAPQSAHFGEGTGQIWLDDVACSGSERSVTLCQHRGLGTHNCNHGEDAGVVCEPIRLAGLTGSGSTQCSGRVEIYYNNIWGTVCDDGWDLNDTEVVCRELGCGTALIATHSAHFGEGTKQIWLDDVACSGSERSLTLCKHSGFGTHNCNHGEDAGVVCVRLAGSTLCSGRVEIYYNNIWGTVCDDDWDLNDTEVVCRELGCGTALSAPQSAHFGEGTGQIWLDDVACSGSERSVTLCQHRGLGTHNCGHSEDAGVVCSGEKDFPPKTQHD</sequence>
<feature type="disulfide bond" evidence="7">
    <location>
        <begin position="201"/>
        <end position="211"/>
    </location>
</feature>
<feature type="disulfide bond" evidence="7">
    <location>
        <begin position="481"/>
        <end position="545"/>
    </location>
</feature>
<dbReference type="Gene3D" id="3.10.250.10">
    <property type="entry name" value="SRCR-like domain"/>
    <property type="match status" value="5"/>
</dbReference>
<reference evidence="10" key="1">
    <citation type="submission" date="2025-08" db="UniProtKB">
        <authorList>
            <consortium name="Ensembl"/>
        </authorList>
    </citation>
    <scope>IDENTIFICATION</scope>
</reference>
<feature type="disulfide bond" evidence="7">
    <location>
        <begin position="320"/>
        <end position="330"/>
    </location>
</feature>
<dbReference type="InterPro" id="IPR001190">
    <property type="entry name" value="SRCR"/>
</dbReference>
<keyword evidence="3 8" id="KW-0732">Signal</keyword>
<dbReference type="PANTHER" id="PTHR19331">
    <property type="entry name" value="SCAVENGER RECEPTOR DOMAIN-CONTAINING"/>
    <property type="match status" value="1"/>
</dbReference>
<feature type="domain" description="SRCR" evidence="9">
    <location>
        <begin position="457"/>
        <end position="556"/>
    </location>
</feature>
<feature type="disulfide bond" evidence="7">
    <location>
        <begin position="494"/>
        <end position="555"/>
    </location>
</feature>
<evidence type="ECO:0000313" key="11">
    <source>
        <dbReference type="Proteomes" id="UP000694568"/>
    </source>
</evidence>
<dbReference type="FunFam" id="3.10.250.10:FF:000006">
    <property type="entry name" value="neurotrypsin isoform X2"/>
    <property type="match status" value="5"/>
</dbReference>
<dbReference type="AlphaFoldDB" id="A0A8D0A8C6"/>
<dbReference type="SUPFAM" id="SSF56487">
    <property type="entry name" value="SRCR-like"/>
    <property type="match status" value="5"/>
</dbReference>
<dbReference type="PRINTS" id="PR00258">
    <property type="entry name" value="SPERACTRCPTR"/>
</dbReference>
<proteinExistence type="predicted"/>
<dbReference type="GO" id="GO:0016020">
    <property type="term" value="C:membrane"/>
    <property type="evidence" value="ECO:0007669"/>
    <property type="project" value="InterPro"/>
</dbReference>
<dbReference type="PANTHER" id="PTHR19331:SF22">
    <property type="entry name" value="DELETED IN MALIGNANT BRAIN TUMORS 1 PROTEIN"/>
    <property type="match status" value="1"/>
</dbReference>
<evidence type="ECO:0000256" key="1">
    <source>
        <dbReference type="ARBA" id="ARBA00004613"/>
    </source>
</evidence>
<keyword evidence="2" id="KW-0964">Secreted</keyword>
<dbReference type="SMART" id="SM00202">
    <property type="entry name" value="SR"/>
    <property type="match status" value="5"/>
</dbReference>